<reference evidence="10 11" key="1">
    <citation type="submission" date="2007-06" db="EMBL/GenBank/DDBJ databases">
        <authorList>
            <person name="Shimkets L."/>
            <person name="Ferriera S."/>
            <person name="Johnson J."/>
            <person name="Kravitz S."/>
            <person name="Beeson K."/>
            <person name="Sutton G."/>
            <person name="Rogers Y.-H."/>
            <person name="Friedman R."/>
            <person name="Frazier M."/>
            <person name="Venter J.C."/>
        </authorList>
    </citation>
    <scope>NUCLEOTIDE SEQUENCE [LARGE SCALE GENOMIC DNA]</scope>
    <source>
        <strain evidence="10 11">SIR-1</strain>
    </source>
</reference>
<dbReference type="Gene3D" id="1.10.287.1260">
    <property type="match status" value="1"/>
</dbReference>
<feature type="transmembrane region" description="Helical" evidence="7">
    <location>
        <begin position="87"/>
        <end position="105"/>
    </location>
</feature>
<evidence type="ECO:0000256" key="1">
    <source>
        <dbReference type="ARBA" id="ARBA00004651"/>
    </source>
</evidence>
<dbReference type="Pfam" id="PF00924">
    <property type="entry name" value="MS_channel_2nd"/>
    <property type="match status" value="1"/>
</dbReference>
<evidence type="ECO:0000256" key="7">
    <source>
        <dbReference type="SAM" id="Phobius"/>
    </source>
</evidence>
<gene>
    <name evidence="10" type="ORF">PPSIR1_25536</name>
</gene>
<feature type="transmembrane region" description="Helical" evidence="7">
    <location>
        <begin position="125"/>
        <end position="147"/>
    </location>
</feature>
<dbReference type="SUPFAM" id="SSF50182">
    <property type="entry name" value="Sm-like ribonucleoproteins"/>
    <property type="match status" value="1"/>
</dbReference>
<dbReference type="Pfam" id="PF21088">
    <property type="entry name" value="MS_channel_1st"/>
    <property type="match status" value="1"/>
</dbReference>
<keyword evidence="5 7" id="KW-1133">Transmembrane helix</keyword>
<dbReference type="InterPro" id="IPR049142">
    <property type="entry name" value="MS_channel_1st"/>
</dbReference>
<comment type="subcellular location">
    <subcellularLocation>
        <location evidence="1">Cell membrane</location>
        <topology evidence="1">Multi-pass membrane protein</topology>
    </subcellularLocation>
</comment>
<dbReference type="AlphaFoldDB" id="A6FZC1"/>
<evidence type="ECO:0000256" key="6">
    <source>
        <dbReference type="ARBA" id="ARBA00023136"/>
    </source>
</evidence>
<feature type="domain" description="Mechanosensitive ion channel MscS" evidence="8">
    <location>
        <begin position="173"/>
        <end position="238"/>
    </location>
</feature>
<dbReference type="InterPro" id="IPR011014">
    <property type="entry name" value="MscS_channel_TM-2"/>
</dbReference>
<feature type="domain" description="Mechanosensitive ion channel transmembrane helices 2/3" evidence="9">
    <location>
        <begin position="133"/>
        <end position="172"/>
    </location>
</feature>
<evidence type="ECO:0000259" key="8">
    <source>
        <dbReference type="Pfam" id="PF00924"/>
    </source>
</evidence>
<evidence type="ECO:0000256" key="2">
    <source>
        <dbReference type="ARBA" id="ARBA00008017"/>
    </source>
</evidence>
<comment type="caution">
    <text evidence="10">The sequence shown here is derived from an EMBL/GenBank/DDBJ whole genome shotgun (WGS) entry which is preliminary data.</text>
</comment>
<dbReference type="PANTHER" id="PTHR30221:SF1">
    <property type="entry name" value="SMALL-CONDUCTANCE MECHANOSENSITIVE CHANNEL"/>
    <property type="match status" value="1"/>
</dbReference>
<dbReference type="Proteomes" id="UP000005801">
    <property type="component" value="Unassembled WGS sequence"/>
</dbReference>
<keyword evidence="3" id="KW-1003">Cell membrane</keyword>
<dbReference type="OrthoDB" id="9775207at2"/>
<dbReference type="PANTHER" id="PTHR30221">
    <property type="entry name" value="SMALL-CONDUCTANCE MECHANOSENSITIVE CHANNEL"/>
    <property type="match status" value="1"/>
</dbReference>
<feature type="transmembrane region" description="Helical" evidence="7">
    <location>
        <begin position="15"/>
        <end position="36"/>
    </location>
</feature>
<evidence type="ECO:0000256" key="3">
    <source>
        <dbReference type="ARBA" id="ARBA00022475"/>
    </source>
</evidence>
<dbReference type="InterPro" id="IPR006685">
    <property type="entry name" value="MscS_channel_2nd"/>
</dbReference>
<dbReference type="InterPro" id="IPR045275">
    <property type="entry name" value="MscS_archaea/bacteria_type"/>
</dbReference>
<accession>A6FZC1</accession>
<dbReference type="InterPro" id="IPR010920">
    <property type="entry name" value="LSM_dom_sf"/>
</dbReference>
<dbReference type="EMBL" id="ABCS01000006">
    <property type="protein sequence ID" value="EDM81005.1"/>
    <property type="molecule type" value="Genomic_DNA"/>
</dbReference>
<evidence type="ECO:0000256" key="5">
    <source>
        <dbReference type="ARBA" id="ARBA00022989"/>
    </source>
</evidence>
<evidence type="ECO:0000313" key="10">
    <source>
        <dbReference type="EMBL" id="EDM81005.1"/>
    </source>
</evidence>
<evidence type="ECO:0000256" key="4">
    <source>
        <dbReference type="ARBA" id="ARBA00022692"/>
    </source>
</evidence>
<feature type="transmembrane region" description="Helical" evidence="7">
    <location>
        <begin position="57"/>
        <end position="75"/>
    </location>
</feature>
<protein>
    <recommendedName>
        <fullName evidence="12">Mechanosensitive ion channel family protein</fullName>
    </recommendedName>
</protein>
<dbReference type="SUPFAM" id="SSF82861">
    <property type="entry name" value="Mechanosensitive channel protein MscS (YggB), transmembrane region"/>
    <property type="match status" value="1"/>
</dbReference>
<keyword evidence="6 7" id="KW-0472">Membrane</keyword>
<dbReference type="Gene3D" id="2.30.30.60">
    <property type="match status" value="1"/>
</dbReference>
<organism evidence="10 11">
    <name type="scientific">Plesiocystis pacifica SIR-1</name>
    <dbReference type="NCBI Taxonomy" id="391625"/>
    <lineage>
        <taxon>Bacteria</taxon>
        <taxon>Pseudomonadati</taxon>
        <taxon>Myxococcota</taxon>
        <taxon>Polyangia</taxon>
        <taxon>Nannocystales</taxon>
        <taxon>Nannocystaceae</taxon>
        <taxon>Plesiocystis</taxon>
    </lineage>
</organism>
<evidence type="ECO:0008006" key="12">
    <source>
        <dbReference type="Google" id="ProtNLM"/>
    </source>
</evidence>
<dbReference type="STRING" id="391625.PPSIR1_25536"/>
<sequence length="362" mass="39633">MEIFEQISAQFSSPIAQFAAAAGVGAVLGLFAAAVLKLIESRSSRPVVQEIAKRTRSLAFVIGIIVGLRFGLNAFEIEEATLAQLQNGFTLAIFLLATWAANLIYDSFHEAILVPWGQRKDNSTLIQVGQTIAHVLLWLLGGISGLNSTGYDVTSVLAGLGIGGLAFALAAQDTVANIFGGVVVLTQSPFRVGDKIEVNGITGWVNSIGIRSTVIDTWKGYKVTMPNKVFTDSHVINIDTRTEYWENMQLKLRHDATTEQIQTTTEMIYAIIADNENLFSKAWVGVCNIGEGFVEIEVWYGTLVWKPEESEKYFNFYAKQLGVKHDFHMSVLRGLEAAGIPLATPIQGIFLHEQRSTAGSRF</sequence>
<dbReference type="InterPro" id="IPR023408">
    <property type="entry name" value="MscS_beta-dom_sf"/>
</dbReference>
<dbReference type="GO" id="GO:0005886">
    <property type="term" value="C:plasma membrane"/>
    <property type="evidence" value="ECO:0007669"/>
    <property type="project" value="UniProtKB-SubCell"/>
</dbReference>
<dbReference type="eggNOG" id="COG0668">
    <property type="taxonomic scope" value="Bacteria"/>
</dbReference>
<comment type="similarity">
    <text evidence="2">Belongs to the MscS (TC 1.A.23) family.</text>
</comment>
<keyword evidence="4 7" id="KW-0812">Transmembrane</keyword>
<proteinExistence type="inferred from homology"/>
<name>A6FZC1_9BACT</name>
<keyword evidence="11" id="KW-1185">Reference proteome</keyword>
<evidence type="ECO:0000313" key="11">
    <source>
        <dbReference type="Proteomes" id="UP000005801"/>
    </source>
</evidence>
<dbReference type="GO" id="GO:0008381">
    <property type="term" value="F:mechanosensitive monoatomic ion channel activity"/>
    <property type="evidence" value="ECO:0007669"/>
    <property type="project" value="InterPro"/>
</dbReference>
<dbReference type="RefSeq" id="WP_006969820.1">
    <property type="nucleotide sequence ID" value="NZ_ABCS01000006.1"/>
</dbReference>
<evidence type="ECO:0000259" key="9">
    <source>
        <dbReference type="Pfam" id="PF21088"/>
    </source>
</evidence>